<proteinExistence type="predicted"/>
<organism evidence="1 2">
    <name type="scientific">Hypholoma sublateritium (strain FD-334 SS-4)</name>
    <dbReference type="NCBI Taxonomy" id="945553"/>
    <lineage>
        <taxon>Eukaryota</taxon>
        <taxon>Fungi</taxon>
        <taxon>Dikarya</taxon>
        <taxon>Basidiomycota</taxon>
        <taxon>Agaricomycotina</taxon>
        <taxon>Agaricomycetes</taxon>
        <taxon>Agaricomycetidae</taxon>
        <taxon>Agaricales</taxon>
        <taxon>Agaricineae</taxon>
        <taxon>Strophariaceae</taxon>
        <taxon>Hypholoma</taxon>
    </lineage>
</organism>
<evidence type="ECO:0000313" key="1">
    <source>
        <dbReference type="EMBL" id="KJA22104.1"/>
    </source>
</evidence>
<sequence>MYNNGLSFKHDIPAASLASTRHSPLERIRTSSASQSNTAIVPAARPITKPQNIFPALCELSASLLETPEEAKVVVGVGEKVTLIDSALAVIFLNIPVAVPKSADKPDDAEEDASLLEDEDITLGRTATPVTTFGSVTSVVICATATDAERIDDGNIDVFVLVGMLRVRGTFDVGGGVWTAANQNWQYTNC</sequence>
<gene>
    <name evidence="1" type="ORF">HYPSUDRAFT_41228</name>
</gene>
<dbReference type="AlphaFoldDB" id="A0A0D2NTB5"/>
<reference evidence="2" key="1">
    <citation type="submission" date="2014-04" db="EMBL/GenBank/DDBJ databases">
        <title>Evolutionary Origins and Diversification of the Mycorrhizal Mutualists.</title>
        <authorList>
            <consortium name="DOE Joint Genome Institute"/>
            <consortium name="Mycorrhizal Genomics Consortium"/>
            <person name="Kohler A."/>
            <person name="Kuo A."/>
            <person name="Nagy L.G."/>
            <person name="Floudas D."/>
            <person name="Copeland A."/>
            <person name="Barry K.W."/>
            <person name="Cichocki N."/>
            <person name="Veneault-Fourrey C."/>
            <person name="LaButti K."/>
            <person name="Lindquist E.A."/>
            <person name="Lipzen A."/>
            <person name="Lundell T."/>
            <person name="Morin E."/>
            <person name="Murat C."/>
            <person name="Riley R."/>
            <person name="Ohm R."/>
            <person name="Sun H."/>
            <person name="Tunlid A."/>
            <person name="Henrissat B."/>
            <person name="Grigoriev I.V."/>
            <person name="Hibbett D.S."/>
            <person name="Martin F."/>
        </authorList>
    </citation>
    <scope>NUCLEOTIDE SEQUENCE [LARGE SCALE GENOMIC DNA]</scope>
    <source>
        <strain evidence="2">FD-334 SS-4</strain>
    </source>
</reference>
<keyword evidence="2" id="KW-1185">Reference proteome</keyword>
<protein>
    <submittedName>
        <fullName evidence="1">Uncharacterized protein</fullName>
    </submittedName>
</protein>
<evidence type="ECO:0000313" key="2">
    <source>
        <dbReference type="Proteomes" id="UP000054270"/>
    </source>
</evidence>
<dbReference type="EMBL" id="KN817552">
    <property type="protein sequence ID" value="KJA22104.1"/>
    <property type="molecule type" value="Genomic_DNA"/>
</dbReference>
<accession>A0A0D2NTB5</accession>
<dbReference type="Proteomes" id="UP000054270">
    <property type="component" value="Unassembled WGS sequence"/>
</dbReference>
<name>A0A0D2NTB5_HYPSF</name>